<reference evidence="3 4" key="1">
    <citation type="journal article" date="2020" name="Microbiol. Resour. Announc.">
        <title>Draft Genome Sequence of a Cladosporium Species Isolated from the Mesophotic Ascidian Didemnum maculosum.</title>
        <authorList>
            <person name="Gioti A."/>
            <person name="Siaperas R."/>
            <person name="Nikolaivits E."/>
            <person name="Le Goff G."/>
            <person name="Ouazzani J."/>
            <person name="Kotoulas G."/>
            <person name="Topakas E."/>
        </authorList>
    </citation>
    <scope>NUCLEOTIDE SEQUENCE [LARGE SCALE GENOMIC DNA]</scope>
    <source>
        <strain evidence="3 4">TM138-S3</strain>
    </source>
</reference>
<gene>
    <name evidence="3" type="ORF">WHR41_04478</name>
</gene>
<dbReference type="AlphaFoldDB" id="A0AB34KP89"/>
<dbReference type="RefSeq" id="XP_069229874.1">
    <property type="nucleotide sequence ID" value="XM_069373084.1"/>
</dbReference>
<evidence type="ECO:0000256" key="2">
    <source>
        <dbReference type="SAM" id="Phobius"/>
    </source>
</evidence>
<evidence type="ECO:0000256" key="1">
    <source>
        <dbReference type="SAM" id="MobiDB-lite"/>
    </source>
</evidence>
<sequence length="473" mass="53196">MAVKHGDENISPLAPNGVENGRQSRPDGLPSWMPSSITKRLPQQSPNTASRPYDKNQDYLTGVRGILVPMAFLWAFLQTFTPAAVKGTNQEDGSAAHLALRKSLSVLFWNDTLIYGSIIFLSARTICLPFLLEPNRIVLASTVFRRGIRLWFPVAAALIVVYFAFTHGTDGNAYLVDFAQRVGINTMDTDLYILPNSLANFNAIFMTFWTTYNFQNQAANRAFPTQMLWVISAVFQQSYTVYMTTVIIPYTRARWRVIGAFAFILTAWWVYSWAWYSISGLLVADAVMNMDLRPSGTGSYFTVLKTRVPFWAVGALLMIAGFAMQFIWTAARPDLQNAELYYHTGIYNTGGLNYAVDVTAAQIRADCYLIIIGFSLILETSSVLQSIFRNRFLVLLGKRSLSYFLLQSIIVYTLGIKTVTNMMGDDASGYSKATGVAFIATLLVTIPAAEAMYWLIEIPSKWFGRWLFDWIRE</sequence>
<evidence type="ECO:0000313" key="4">
    <source>
        <dbReference type="Proteomes" id="UP000803884"/>
    </source>
</evidence>
<feature type="compositionally biased region" description="Polar residues" evidence="1">
    <location>
        <begin position="33"/>
        <end position="50"/>
    </location>
</feature>
<proteinExistence type="predicted"/>
<keyword evidence="2" id="KW-1133">Transmembrane helix</keyword>
<feature type="transmembrane region" description="Helical" evidence="2">
    <location>
        <begin position="400"/>
        <end position="416"/>
    </location>
</feature>
<comment type="caution">
    <text evidence="3">The sequence shown here is derived from an EMBL/GenBank/DDBJ whole genome shotgun (WGS) entry which is preliminary data.</text>
</comment>
<accession>A0AB34KP89</accession>
<feature type="transmembrane region" description="Helical" evidence="2">
    <location>
        <begin position="436"/>
        <end position="456"/>
    </location>
</feature>
<protein>
    <submittedName>
        <fullName evidence="3">Uncharacterized protein</fullName>
    </submittedName>
</protein>
<keyword evidence="4" id="KW-1185">Reference proteome</keyword>
<feature type="transmembrane region" description="Helical" evidence="2">
    <location>
        <begin position="308"/>
        <end position="328"/>
    </location>
</feature>
<feature type="transmembrane region" description="Helical" evidence="2">
    <location>
        <begin position="260"/>
        <end position="288"/>
    </location>
</feature>
<dbReference type="EMBL" id="JAAQHG020000013">
    <property type="protein sequence ID" value="KAL1586769.1"/>
    <property type="molecule type" value="Genomic_DNA"/>
</dbReference>
<organism evidence="3 4">
    <name type="scientific">Cladosporium halotolerans</name>
    <dbReference type="NCBI Taxonomy" id="1052096"/>
    <lineage>
        <taxon>Eukaryota</taxon>
        <taxon>Fungi</taxon>
        <taxon>Dikarya</taxon>
        <taxon>Ascomycota</taxon>
        <taxon>Pezizomycotina</taxon>
        <taxon>Dothideomycetes</taxon>
        <taxon>Dothideomycetidae</taxon>
        <taxon>Cladosporiales</taxon>
        <taxon>Cladosporiaceae</taxon>
        <taxon>Cladosporium</taxon>
    </lineage>
</organism>
<dbReference type="GeneID" id="96005922"/>
<dbReference type="Proteomes" id="UP000803884">
    <property type="component" value="Unassembled WGS sequence"/>
</dbReference>
<feature type="transmembrane region" description="Helical" evidence="2">
    <location>
        <begin position="148"/>
        <end position="165"/>
    </location>
</feature>
<keyword evidence="2" id="KW-0472">Membrane</keyword>
<name>A0AB34KP89_9PEZI</name>
<feature type="transmembrane region" description="Helical" evidence="2">
    <location>
        <begin position="59"/>
        <end position="77"/>
    </location>
</feature>
<feature type="region of interest" description="Disordered" evidence="1">
    <location>
        <begin position="1"/>
        <end position="54"/>
    </location>
</feature>
<feature type="transmembrane region" description="Helical" evidence="2">
    <location>
        <begin position="113"/>
        <end position="132"/>
    </location>
</feature>
<evidence type="ECO:0000313" key="3">
    <source>
        <dbReference type="EMBL" id="KAL1586769.1"/>
    </source>
</evidence>
<feature type="transmembrane region" description="Helical" evidence="2">
    <location>
        <begin position="368"/>
        <end position="388"/>
    </location>
</feature>
<feature type="transmembrane region" description="Helical" evidence="2">
    <location>
        <begin position="227"/>
        <end position="248"/>
    </location>
</feature>
<keyword evidence="2" id="KW-0812">Transmembrane</keyword>